<dbReference type="SUPFAM" id="SSF46689">
    <property type="entry name" value="Homeodomain-like"/>
    <property type="match status" value="1"/>
</dbReference>
<evidence type="ECO:0000256" key="1">
    <source>
        <dbReference type="ARBA" id="ARBA00023125"/>
    </source>
</evidence>
<dbReference type="RefSeq" id="WP_167561794.1">
    <property type="nucleotide sequence ID" value="NZ_FOAN01000016.1"/>
</dbReference>
<evidence type="ECO:0000256" key="2">
    <source>
        <dbReference type="PROSITE-ProRule" id="PRU00335"/>
    </source>
</evidence>
<keyword evidence="1 2" id="KW-0238">DNA-binding</keyword>
<dbReference type="AlphaFoldDB" id="A0A1H7ZUR8"/>
<feature type="DNA-binding region" description="H-T-H motif" evidence="2">
    <location>
        <begin position="31"/>
        <end position="50"/>
    </location>
</feature>
<reference evidence="5" key="1">
    <citation type="submission" date="2016-10" db="EMBL/GenBank/DDBJ databases">
        <authorList>
            <person name="Varghese N."/>
            <person name="Submissions S."/>
        </authorList>
    </citation>
    <scope>NUCLEOTIDE SEQUENCE [LARGE SCALE GENOMIC DNA]</scope>
    <source>
        <strain evidence="5">LMG 26383,CCUG 61248,R- 45681</strain>
    </source>
</reference>
<dbReference type="Pfam" id="PF00440">
    <property type="entry name" value="TetR_N"/>
    <property type="match status" value="1"/>
</dbReference>
<dbReference type="PROSITE" id="PS50977">
    <property type="entry name" value="HTH_TETR_2"/>
    <property type="match status" value="1"/>
</dbReference>
<evidence type="ECO:0000313" key="4">
    <source>
        <dbReference type="EMBL" id="SEM62081.1"/>
    </source>
</evidence>
<keyword evidence="5" id="KW-1185">Reference proteome</keyword>
<evidence type="ECO:0000313" key="5">
    <source>
        <dbReference type="Proteomes" id="UP000199664"/>
    </source>
</evidence>
<gene>
    <name evidence="4" type="ORF">SAMN04515666_11616</name>
</gene>
<dbReference type="Proteomes" id="UP000199664">
    <property type="component" value="Unassembled WGS sequence"/>
</dbReference>
<evidence type="ECO:0000259" key="3">
    <source>
        <dbReference type="PROSITE" id="PS50977"/>
    </source>
</evidence>
<protein>
    <submittedName>
        <fullName evidence="4">DNA-binding transcriptional regulator, AcrR family</fullName>
    </submittedName>
</protein>
<dbReference type="EMBL" id="FOAN01000016">
    <property type="protein sequence ID" value="SEM62081.1"/>
    <property type="molecule type" value="Genomic_DNA"/>
</dbReference>
<sequence>MTGLPPRRFRLGDWLALGLTALAEQGPSGLTIEALCRRAGKTKGSFYAHFPAIEAYLAALAGHWRETHTLRLMQEVDTGGPAQERLIALDRMALALDVRVEQGMRRLAQLDPGVAATCAEVDRERIAYLETLHGESGRLAPEEALALARIEYAAYIGFQQLDLGLSPQELHDCYGILMRLLHRPASG</sequence>
<dbReference type="InterPro" id="IPR001647">
    <property type="entry name" value="HTH_TetR"/>
</dbReference>
<dbReference type="Gene3D" id="1.10.357.10">
    <property type="entry name" value="Tetracycline Repressor, domain 2"/>
    <property type="match status" value="1"/>
</dbReference>
<name>A0A1H7ZUR8_9HYPH</name>
<organism evidence="4 5">
    <name type="scientific">Bosea lupini</name>
    <dbReference type="NCBI Taxonomy" id="1036779"/>
    <lineage>
        <taxon>Bacteria</taxon>
        <taxon>Pseudomonadati</taxon>
        <taxon>Pseudomonadota</taxon>
        <taxon>Alphaproteobacteria</taxon>
        <taxon>Hyphomicrobiales</taxon>
        <taxon>Boseaceae</taxon>
        <taxon>Bosea</taxon>
    </lineage>
</organism>
<accession>A0A1H7ZUR8</accession>
<dbReference type="GO" id="GO:0003677">
    <property type="term" value="F:DNA binding"/>
    <property type="evidence" value="ECO:0007669"/>
    <property type="project" value="UniProtKB-UniRule"/>
</dbReference>
<proteinExistence type="predicted"/>
<dbReference type="STRING" id="1036779.SAMN04515666_11616"/>
<dbReference type="InterPro" id="IPR009057">
    <property type="entry name" value="Homeodomain-like_sf"/>
</dbReference>
<feature type="domain" description="HTH tetR-type" evidence="3">
    <location>
        <begin position="8"/>
        <end position="68"/>
    </location>
</feature>